<keyword evidence="2" id="KW-1133">Transmembrane helix</keyword>
<feature type="compositionally biased region" description="Basic and acidic residues" evidence="1">
    <location>
        <begin position="374"/>
        <end position="401"/>
    </location>
</feature>
<feature type="compositionally biased region" description="Acidic residues" evidence="1">
    <location>
        <begin position="90"/>
        <end position="111"/>
    </location>
</feature>
<reference evidence="3 4" key="1">
    <citation type="journal article" date="2013" name="J. Biotechnol.">
        <title>Genome sequence of Corynebacterium pseudotuberculosis biovar equi strain 258 and prediction of antigenic targets to improve biotechnological vaccine production.</title>
        <authorList>
            <person name="Soares S.C."/>
            <person name="Trost E."/>
            <person name="Ramos R.T."/>
            <person name="Carneiro A.R."/>
            <person name="Santos A.R."/>
            <person name="Pinto A.C."/>
            <person name="Barbosa E."/>
            <person name="Aburjaile F."/>
            <person name="Ali A."/>
            <person name="Diniz C.A."/>
            <person name="Hassan S.S."/>
            <person name="Fiaux K."/>
            <person name="Guimaraes L.C."/>
            <person name="Bakhtiar S.M."/>
            <person name="Pereira U."/>
            <person name="Almeida S.S."/>
            <person name="Abreu V.A."/>
            <person name="Rocha F.S."/>
            <person name="Dorella F.A."/>
            <person name="Miyoshi A."/>
            <person name="Silva A."/>
            <person name="Azevedo V."/>
            <person name="Tauch A."/>
        </authorList>
    </citation>
    <scope>NUCLEOTIDE SEQUENCE [LARGE SCALE GENOMIC DNA]</scope>
    <source>
        <strain evidence="3 4">258</strain>
    </source>
</reference>
<name>A0AAU8PN81_CORPS</name>
<dbReference type="Proteomes" id="UP000006465">
    <property type="component" value="Chromosome"/>
</dbReference>
<feature type="region of interest" description="Disordered" evidence="1">
    <location>
        <begin position="73"/>
        <end position="113"/>
    </location>
</feature>
<feature type="compositionally biased region" description="Basic and acidic residues" evidence="1">
    <location>
        <begin position="564"/>
        <end position="573"/>
    </location>
</feature>
<proteinExistence type="predicted"/>
<dbReference type="RefSeq" id="WP_014523043.1">
    <property type="nucleotide sequence ID" value="NC_017945.3"/>
</dbReference>
<evidence type="ECO:0008006" key="5">
    <source>
        <dbReference type="Google" id="ProtNLM"/>
    </source>
</evidence>
<feature type="compositionally biased region" description="Polar residues" evidence="1">
    <location>
        <begin position="505"/>
        <end position="527"/>
    </location>
</feature>
<evidence type="ECO:0000256" key="2">
    <source>
        <dbReference type="SAM" id="Phobius"/>
    </source>
</evidence>
<dbReference type="AlphaFoldDB" id="A0AAU8PN81"/>
<feature type="region of interest" description="Disordered" evidence="1">
    <location>
        <begin position="33"/>
        <end position="55"/>
    </location>
</feature>
<evidence type="ECO:0000313" key="3">
    <source>
        <dbReference type="EMBL" id="AFK15969.1"/>
    </source>
</evidence>
<gene>
    <name evidence="3" type="ORF">CP258_01710</name>
</gene>
<feature type="compositionally biased region" description="Basic and acidic residues" evidence="1">
    <location>
        <begin position="495"/>
        <end position="504"/>
    </location>
</feature>
<evidence type="ECO:0000313" key="4">
    <source>
        <dbReference type="Proteomes" id="UP000006465"/>
    </source>
</evidence>
<keyword evidence="2" id="KW-0472">Membrane</keyword>
<dbReference type="KEGG" id="coe:CP258_01710"/>
<feature type="region of interest" description="Disordered" evidence="1">
    <location>
        <begin position="477"/>
        <end position="617"/>
    </location>
</feature>
<evidence type="ECO:0000256" key="1">
    <source>
        <dbReference type="SAM" id="MobiDB-lite"/>
    </source>
</evidence>
<feature type="compositionally biased region" description="Basic and acidic residues" evidence="1">
    <location>
        <begin position="425"/>
        <end position="451"/>
    </location>
</feature>
<sequence length="653" mass="70878">MRKQRITTRIGRPLVGVGLAAALCGLQNPLGLAQEATDPEPTAALESNSETDKNIAHDFESIRKKINSFTLPIGSVAPSDKESTLKPSESTEDLPEEPETLEGGSEEESELLPETLEKKLIKEGKKLEASDRDNSKLNDQEVRSLWEKLIQKTKAPQKVLRKGDMSITIPGQKTGEKHDAQNVVSLVVTKEEKDVLTANTEAPQTYASGEALLAIGDAARVPGALLGLKEKKDLAPVWYLPQEKDANPDAPSVAFNFEQVSATKKITVSLADYHGPGRMVTAEMGEEKAETAFDSQDLEQAWEYEGGASYRQAFAFTEPGAYTATFKFLVEDQESQGKTASQEYSFNTTFLVGPVKEEKVTPLKEIVEKSVNKKPLKEKTKETDATETERKTNKDNKKEQPKAPGSQEPQTSVPKTPETDVPQKTPEKDPENVEPETKQPESKEPRAEEHAPSVPSPIVPVDLKGLAKEIRELDRELNAMSRQTDSLFKAINANEPERKQEQRRPASNASGRTETGGSEQGSGNQNAPAPVRSSSGGSSGRGSNAAKPNKPRNSAASGSSSAKSSDKNKESSKDKKKSAKKSTEKKASAKSAKKTTEGKTDEAQGASNEKIAATGESMRKRGWWTGFLFGLGAMAMLGGVVFFTQARNIAKRK</sequence>
<dbReference type="EMBL" id="CP003540">
    <property type="protein sequence ID" value="AFK15969.1"/>
    <property type="molecule type" value="Genomic_DNA"/>
</dbReference>
<feature type="transmembrane region" description="Helical" evidence="2">
    <location>
        <begin position="623"/>
        <end position="643"/>
    </location>
</feature>
<feature type="region of interest" description="Disordered" evidence="1">
    <location>
        <begin position="374"/>
        <end position="461"/>
    </location>
</feature>
<keyword evidence="2" id="KW-0812">Transmembrane</keyword>
<protein>
    <recommendedName>
        <fullName evidence="5">Secreted protein</fullName>
    </recommendedName>
</protein>
<feature type="compositionally biased region" description="Low complexity" evidence="1">
    <location>
        <begin position="553"/>
        <end position="563"/>
    </location>
</feature>
<accession>A0AAU8PN81</accession>
<organism evidence="3 4">
    <name type="scientific">Corynebacterium pseudotuberculosis 258</name>
    <dbReference type="NCBI Taxonomy" id="1168865"/>
    <lineage>
        <taxon>Bacteria</taxon>
        <taxon>Bacillati</taxon>
        <taxon>Actinomycetota</taxon>
        <taxon>Actinomycetes</taxon>
        <taxon>Mycobacteriales</taxon>
        <taxon>Corynebacteriaceae</taxon>
        <taxon>Corynebacterium</taxon>
    </lineage>
</organism>